<evidence type="ECO:0000313" key="3">
    <source>
        <dbReference type="Proteomes" id="UP000269793"/>
    </source>
</evidence>
<evidence type="ECO:0000313" key="2">
    <source>
        <dbReference type="EMBL" id="AYO43090.1"/>
    </source>
</evidence>
<feature type="compositionally biased region" description="Pro residues" evidence="1">
    <location>
        <begin position="80"/>
        <end position="92"/>
    </location>
</feature>
<sequence length="501" mass="54395">MDSDLDNALIQSEALYCLRREQLVNLCKRRGIKARGKAPELADLLRQSIQVHQASSSKPISPALAELPHGSPRASSPSIKSPPMPSQSPVLPPHTEQSSPLLHQTVMNRTTSRLSTHSRSSHVSSIMTSPPVDSPSSPVGITTPRVSGRGYARCASPQPSLPDMLPMQMICEIPNQGTDVGIDSNSATEKESPDRTNTSEDALDWLISAINDQPNASEGNAPEVRASARPKSKHISMDDDSCTTKKERPASAMELRRQNPASPRPTSPQPRPTTSLDDTRAMSHAHAHSAASSISTPFTDIPAFQAVSDSRDESSALTSIVPASLRSCSPVPSSNENRQHGLLSHDDSHHDKAKAPSALASAADLENVKDISKTKFHKVSKMARRMRSILESTSPAQATNLNEFLHSKSTKRAKYAQAEYEGVADPVLLRQALYSSSRMPTTTVPVIHTSRAEADENKPPMAIERARSLRTTRKFDATRRSVQRSAQAAPMDKLRLVNALR</sequence>
<keyword evidence="3" id="KW-1185">Reference proteome</keyword>
<dbReference type="AlphaFoldDB" id="A0A3G2S588"/>
<proteinExistence type="predicted"/>
<feature type="compositionally biased region" description="Polar residues" evidence="1">
    <location>
        <begin position="326"/>
        <end position="336"/>
    </location>
</feature>
<feature type="compositionally biased region" description="Basic and acidic residues" evidence="1">
    <location>
        <begin position="242"/>
        <end position="257"/>
    </location>
</feature>
<evidence type="ECO:0000256" key="1">
    <source>
        <dbReference type="SAM" id="MobiDB-lite"/>
    </source>
</evidence>
<feature type="compositionally biased region" description="Basic and acidic residues" evidence="1">
    <location>
        <begin position="188"/>
        <end position="198"/>
    </location>
</feature>
<feature type="region of interest" description="Disordered" evidence="1">
    <location>
        <begin position="325"/>
        <end position="360"/>
    </location>
</feature>
<dbReference type="OrthoDB" id="3363309at2759"/>
<dbReference type="EMBL" id="CP033150">
    <property type="protein sequence ID" value="AYO43090.1"/>
    <property type="molecule type" value="Genomic_DNA"/>
</dbReference>
<dbReference type="Proteomes" id="UP000269793">
    <property type="component" value="Chromosome III"/>
</dbReference>
<feature type="compositionally biased region" description="Pro residues" evidence="1">
    <location>
        <begin position="262"/>
        <end position="271"/>
    </location>
</feature>
<evidence type="ECO:0008006" key="4">
    <source>
        <dbReference type="Google" id="ProtNLM"/>
    </source>
</evidence>
<name>A0A3G2S588_MALR7</name>
<reference evidence="2 3" key="1">
    <citation type="submission" date="2018-10" db="EMBL/GenBank/DDBJ databases">
        <title>Complete genome sequence of Malassezia restricta CBS 7877.</title>
        <authorList>
            <person name="Morand S.C."/>
            <person name="Bertignac M."/>
            <person name="Iltis A."/>
            <person name="Kolder I."/>
            <person name="Pirovano W."/>
            <person name="Jourdain R."/>
            <person name="Clavaud C."/>
        </authorList>
    </citation>
    <scope>NUCLEOTIDE SEQUENCE [LARGE SCALE GENOMIC DNA]</scope>
    <source>
        <strain evidence="2 3">CBS 7877</strain>
    </source>
</reference>
<accession>A0A3G2S588</accession>
<dbReference type="VEuPathDB" id="FungiDB:DNF11_2140"/>
<gene>
    <name evidence="2" type="ORF">DNF11_2140</name>
</gene>
<feature type="compositionally biased region" description="Basic and acidic residues" evidence="1">
    <location>
        <begin position="337"/>
        <end position="354"/>
    </location>
</feature>
<protein>
    <recommendedName>
        <fullName evidence="4">SAP domain-containing protein</fullName>
    </recommendedName>
</protein>
<organism evidence="2 3">
    <name type="scientific">Malassezia restricta (strain ATCC 96810 / NBRC 103918 / CBS 7877)</name>
    <name type="common">Seborrheic dermatitis infection agent</name>
    <dbReference type="NCBI Taxonomy" id="425264"/>
    <lineage>
        <taxon>Eukaryota</taxon>
        <taxon>Fungi</taxon>
        <taxon>Dikarya</taxon>
        <taxon>Basidiomycota</taxon>
        <taxon>Ustilaginomycotina</taxon>
        <taxon>Malasseziomycetes</taxon>
        <taxon>Malasseziales</taxon>
        <taxon>Malasseziaceae</taxon>
        <taxon>Malassezia</taxon>
    </lineage>
</organism>
<feature type="region of interest" description="Disordered" evidence="1">
    <location>
        <begin position="110"/>
        <end position="160"/>
    </location>
</feature>
<feature type="compositionally biased region" description="Polar residues" evidence="1">
    <location>
        <begin position="175"/>
        <end position="187"/>
    </location>
</feature>
<feature type="region of interest" description="Disordered" evidence="1">
    <location>
        <begin position="53"/>
        <end position="98"/>
    </location>
</feature>
<feature type="region of interest" description="Disordered" evidence="1">
    <location>
        <begin position="472"/>
        <end position="501"/>
    </location>
</feature>
<feature type="region of interest" description="Disordered" evidence="1">
    <location>
        <begin position="212"/>
        <end position="294"/>
    </location>
</feature>
<feature type="region of interest" description="Disordered" evidence="1">
    <location>
        <begin position="175"/>
        <end position="198"/>
    </location>
</feature>
<feature type="compositionally biased region" description="Low complexity" evidence="1">
    <location>
        <begin position="110"/>
        <end position="139"/>
    </location>
</feature>